<reference evidence="11 12" key="1">
    <citation type="journal article" date="2024" name="Insects">
        <title>An Improved Chromosome-Level Genome Assembly of the Firefly Pyrocoelia pectoralis.</title>
        <authorList>
            <person name="Fu X."/>
            <person name="Meyer-Rochow V.B."/>
            <person name="Ballantyne L."/>
            <person name="Zhu X."/>
        </authorList>
    </citation>
    <scope>NUCLEOTIDE SEQUENCE [LARGE SCALE GENOMIC DNA]</scope>
    <source>
        <strain evidence="11">XCY_ONT2</strain>
    </source>
</reference>
<comment type="subcellular location">
    <subcellularLocation>
        <location evidence="1">Mitochondrion</location>
    </subcellularLocation>
</comment>
<evidence type="ECO:0000256" key="5">
    <source>
        <dbReference type="ARBA" id="ARBA00023128"/>
    </source>
</evidence>
<evidence type="ECO:0000256" key="9">
    <source>
        <dbReference type="SAM" id="Coils"/>
    </source>
</evidence>
<dbReference type="EMBL" id="JAVRBK010000002">
    <property type="protein sequence ID" value="KAK5647545.1"/>
    <property type="molecule type" value="Genomic_DNA"/>
</dbReference>
<dbReference type="PANTHER" id="PTHR13359">
    <property type="entry name" value="39S RIBOSOMAL PROTEIN L40, MITOCHONDRIAL"/>
    <property type="match status" value="1"/>
</dbReference>
<dbReference type="AlphaFoldDB" id="A0AAN7VFB2"/>
<proteinExistence type="inferred from homology"/>
<feature type="region of interest" description="Disordered" evidence="10">
    <location>
        <begin position="167"/>
        <end position="192"/>
    </location>
</feature>
<comment type="caution">
    <text evidence="11">The sequence shown here is derived from an EMBL/GenBank/DDBJ whole genome shotgun (WGS) entry which is preliminary data.</text>
</comment>
<keyword evidence="5" id="KW-0496">Mitochondrion</keyword>
<evidence type="ECO:0000313" key="12">
    <source>
        <dbReference type="Proteomes" id="UP001329430"/>
    </source>
</evidence>
<evidence type="ECO:0000256" key="8">
    <source>
        <dbReference type="ARBA" id="ARBA00083752"/>
    </source>
</evidence>
<name>A0AAN7VFB2_9COLE</name>
<keyword evidence="3" id="KW-0809">Transit peptide</keyword>
<keyword evidence="9" id="KW-0175">Coiled coil</keyword>
<organism evidence="11 12">
    <name type="scientific">Pyrocoelia pectoralis</name>
    <dbReference type="NCBI Taxonomy" id="417401"/>
    <lineage>
        <taxon>Eukaryota</taxon>
        <taxon>Metazoa</taxon>
        <taxon>Ecdysozoa</taxon>
        <taxon>Arthropoda</taxon>
        <taxon>Hexapoda</taxon>
        <taxon>Insecta</taxon>
        <taxon>Pterygota</taxon>
        <taxon>Neoptera</taxon>
        <taxon>Endopterygota</taxon>
        <taxon>Coleoptera</taxon>
        <taxon>Polyphaga</taxon>
        <taxon>Elateriformia</taxon>
        <taxon>Elateroidea</taxon>
        <taxon>Lampyridae</taxon>
        <taxon>Lampyrinae</taxon>
        <taxon>Pyrocoelia</taxon>
    </lineage>
</organism>
<evidence type="ECO:0000256" key="4">
    <source>
        <dbReference type="ARBA" id="ARBA00022980"/>
    </source>
</evidence>
<evidence type="ECO:0000256" key="6">
    <source>
        <dbReference type="ARBA" id="ARBA00023274"/>
    </source>
</evidence>
<dbReference type="Pfam" id="PF09812">
    <property type="entry name" value="MRP-L28"/>
    <property type="match status" value="1"/>
</dbReference>
<gene>
    <name evidence="11" type="ORF">RI129_002437</name>
</gene>
<dbReference type="FunFam" id="6.10.250.3440:FF:000001">
    <property type="entry name" value="Mitochondrial ribosomal protein L40"/>
    <property type="match status" value="1"/>
</dbReference>
<protein>
    <recommendedName>
        <fullName evidence="7">Large ribosomal subunit protein mL40</fullName>
    </recommendedName>
    <alternativeName>
        <fullName evidence="8">39S ribosomal protein L40, mitochondrial</fullName>
    </alternativeName>
</protein>
<evidence type="ECO:0000256" key="10">
    <source>
        <dbReference type="SAM" id="MobiDB-lite"/>
    </source>
</evidence>
<evidence type="ECO:0000256" key="2">
    <source>
        <dbReference type="ARBA" id="ARBA00009360"/>
    </source>
</evidence>
<dbReference type="Proteomes" id="UP001329430">
    <property type="component" value="Chromosome 2"/>
</dbReference>
<keyword evidence="6" id="KW-0687">Ribonucleoprotein</keyword>
<dbReference type="InterPro" id="IPR019192">
    <property type="entry name" value="Ribosomal_mL40"/>
</dbReference>
<dbReference type="InterPro" id="IPR039145">
    <property type="entry name" value="Ribosomal_mL40_metazoa/plant"/>
</dbReference>
<dbReference type="PANTHER" id="PTHR13359:SF2">
    <property type="entry name" value="LARGE RIBOSOMAL SUBUNIT PROTEIN ML40"/>
    <property type="match status" value="1"/>
</dbReference>
<feature type="coiled-coil region" evidence="9">
    <location>
        <begin position="48"/>
        <end position="75"/>
    </location>
</feature>
<sequence length="192" mass="22609">MISIISSISRLSLTALPCRTSTLLFHTSPCLSAEPLKKKKRLDPAIVKAREERRKRKLEKQIRRLEKNARQLKPIEECEIPLALLDNRKERERKPVKHSKDVLETRALLEKQWSRYKHQQHLADIQLVDRIIYSQQKAIDELRKESEELYLEAVQIDPMLLPFKIEGPTDTPPIDKYYAPDGEYQDVSKKWD</sequence>
<evidence type="ECO:0000256" key="3">
    <source>
        <dbReference type="ARBA" id="ARBA00022946"/>
    </source>
</evidence>
<keyword evidence="4" id="KW-0689">Ribosomal protein</keyword>
<dbReference type="Gene3D" id="6.10.250.3440">
    <property type="match status" value="1"/>
</dbReference>
<comment type="similarity">
    <text evidence="2">Belongs to the mitochondrion-specific ribosomal protein mL40 family.</text>
</comment>
<dbReference type="GO" id="GO:0005762">
    <property type="term" value="C:mitochondrial large ribosomal subunit"/>
    <property type="evidence" value="ECO:0007669"/>
    <property type="project" value="InterPro"/>
</dbReference>
<evidence type="ECO:0000256" key="1">
    <source>
        <dbReference type="ARBA" id="ARBA00004173"/>
    </source>
</evidence>
<evidence type="ECO:0000256" key="7">
    <source>
        <dbReference type="ARBA" id="ARBA00035192"/>
    </source>
</evidence>
<accession>A0AAN7VFB2</accession>
<evidence type="ECO:0000313" key="11">
    <source>
        <dbReference type="EMBL" id="KAK5647545.1"/>
    </source>
</evidence>
<keyword evidence="12" id="KW-1185">Reference proteome</keyword>